<dbReference type="InterPro" id="IPR009081">
    <property type="entry name" value="PP-bd_ACP"/>
</dbReference>
<evidence type="ECO:0000259" key="1">
    <source>
        <dbReference type="PROSITE" id="PS50075"/>
    </source>
</evidence>
<feature type="domain" description="Carrier" evidence="1">
    <location>
        <begin position="7"/>
        <end position="82"/>
    </location>
</feature>
<dbReference type="OrthoDB" id="4556228at2"/>
<dbReference type="RefSeq" id="WP_107016672.1">
    <property type="nucleotide sequence ID" value="NZ_KZ679041.1"/>
</dbReference>
<dbReference type="PROSITE" id="PS50075">
    <property type="entry name" value="CARRIER"/>
    <property type="match status" value="1"/>
</dbReference>
<dbReference type="Gene3D" id="1.10.1200.10">
    <property type="entry name" value="ACP-like"/>
    <property type="match status" value="1"/>
</dbReference>
<dbReference type="SUPFAM" id="SSF47336">
    <property type="entry name" value="ACP-like"/>
    <property type="match status" value="1"/>
</dbReference>
<dbReference type="InterPro" id="IPR036736">
    <property type="entry name" value="ACP-like_sf"/>
</dbReference>
<sequence>MPRTSVTDIEQTVRRFVAEKLSIEAEAVDLDTDLRSLPRFDSIHALQIVLEIEQHYDIEVENRVVFETSTVRDFAAAIATVIAEAGAEPLS</sequence>
<keyword evidence="3" id="KW-1185">Reference proteome</keyword>
<evidence type="ECO:0000313" key="2">
    <source>
        <dbReference type="EMBL" id="PSM42990.1"/>
    </source>
</evidence>
<proteinExistence type="predicted"/>
<dbReference type="AlphaFoldDB" id="A0A2P8Q9R0"/>
<protein>
    <submittedName>
        <fullName evidence="2">Acyl carrier protein</fullName>
    </submittedName>
</protein>
<name>A0A2P8Q9R0_9ACTN</name>
<gene>
    <name evidence="2" type="ORF">C6Y14_12500</name>
</gene>
<comment type="caution">
    <text evidence="2">The sequence shown here is derived from an EMBL/GenBank/DDBJ whole genome shotgun (WGS) entry which is preliminary data.</text>
</comment>
<accession>A0A2P8Q9R0</accession>
<reference evidence="2 3" key="1">
    <citation type="submission" date="2018-03" db="EMBL/GenBank/DDBJ databases">
        <title>Streptomyces dioscori sp. nov., a novel endophytic actinobacterium isolated from bulbil of Dioscorea bulbifera L.</title>
        <authorList>
            <person name="Zhikuan W."/>
        </authorList>
    </citation>
    <scope>NUCLEOTIDE SEQUENCE [LARGE SCALE GENOMIC DNA]</scope>
    <source>
        <strain evidence="2 3">A217</strain>
    </source>
</reference>
<dbReference type="Pfam" id="PF00550">
    <property type="entry name" value="PP-binding"/>
    <property type="match status" value="1"/>
</dbReference>
<evidence type="ECO:0000313" key="3">
    <source>
        <dbReference type="Proteomes" id="UP000240429"/>
    </source>
</evidence>
<dbReference type="Proteomes" id="UP000240429">
    <property type="component" value="Unassembled WGS sequence"/>
</dbReference>
<organism evidence="2 3">
    <name type="scientific">Streptomyces dioscori</name>
    <dbReference type="NCBI Taxonomy" id="2109333"/>
    <lineage>
        <taxon>Bacteria</taxon>
        <taxon>Bacillati</taxon>
        <taxon>Actinomycetota</taxon>
        <taxon>Actinomycetes</taxon>
        <taxon>Kitasatosporales</taxon>
        <taxon>Streptomycetaceae</taxon>
        <taxon>Streptomyces</taxon>
        <taxon>Streptomyces aurantiacus group</taxon>
    </lineage>
</organism>
<dbReference type="EMBL" id="PYBJ01000007">
    <property type="protein sequence ID" value="PSM42990.1"/>
    <property type="molecule type" value="Genomic_DNA"/>
</dbReference>